<dbReference type="OrthoDB" id="9770625at2"/>
<accession>A0A5C8J459</accession>
<gene>
    <name evidence="5" type="ORF">FVR03_20105</name>
</gene>
<dbReference type="RefSeq" id="WP_147923567.1">
    <property type="nucleotide sequence ID" value="NZ_VRTY01000103.1"/>
</dbReference>
<comment type="caution">
    <text evidence="5">The sequence shown here is derived from an EMBL/GenBank/DDBJ whole genome shotgun (WGS) entry which is preliminary data.</text>
</comment>
<evidence type="ECO:0000256" key="2">
    <source>
        <dbReference type="ARBA" id="ARBA00008520"/>
    </source>
</evidence>
<sequence>MPENNKKLRFAVRKFGPFEAALEKAWEAYCNETGCTWQLEPVPMDLHELHEATLGNSGLLRGDWDIAHLNTDWVAEAHAKGAIADLVPFIQKDSPEEFPAGWSDALLQMQQFGEQVVGLPFHDGPECLIYRKDLFEDPTEKENYRSQFGKELAPPTTWDDFVTIARFFQRPEQGLYGSLFAAYPDGHNTVFDFCLQLWTRGGELVDADGNINIDTPAAQEGLTFYRAILKDKTAVHPSCAEFESVGAGQAFARGEVAMMVNWFGFAAVCEVDPTAKVKGNVDIADIPHGPTGKGTSLNVYWMYTIGEGSTKKDIAYDFIKFATNRENDKLLTLSGGIGCRISTWHDPEINRMVPYYHKLEELHKNSRTLPRHADWSRAAAIIDQVVLRAVQTEEPIAYILQQGQQQLNQLFS</sequence>
<keyword evidence="3" id="KW-0813">Transport</keyword>
<dbReference type="AlphaFoldDB" id="A0A5C8J459"/>
<dbReference type="InterPro" id="IPR006059">
    <property type="entry name" value="SBP"/>
</dbReference>
<evidence type="ECO:0000256" key="3">
    <source>
        <dbReference type="ARBA" id="ARBA00022448"/>
    </source>
</evidence>
<dbReference type="Proteomes" id="UP000321926">
    <property type="component" value="Unassembled WGS sequence"/>
</dbReference>
<keyword evidence="6" id="KW-1185">Reference proteome</keyword>
<evidence type="ECO:0000256" key="4">
    <source>
        <dbReference type="ARBA" id="ARBA00022729"/>
    </source>
</evidence>
<protein>
    <submittedName>
        <fullName evidence="5">Extracellular solute-binding protein</fullName>
    </submittedName>
</protein>
<dbReference type="Pfam" id="PF01547">
    <property type="entry name" value="SBP_bac_1"/>
    <property type="match status" value="1"/>
</dbReference>
<dbReference type="SUPFAM" id="SSF53850">
    <property type="entry name" value="Periplasmic binding protein-like II"/>
    <property type="match status" value="1"/>
</dbReference>
<dbReference type="EMBL" id="VRTY01000103">
    <property type="protein sequence ID" value="TXK31108.1"/>
    <property type="molecule type" value="Genomic_DNA"/>
</dbReference>
<dbReference type="PANTHER" id="PTHR43649">
    <property type="entry name" value="ARABINOSE-BINDING PROTEIN-RELATED"/>
    <property type="match status" value="1"/>
</dbReference>
<dbReference type="GO" id="GO:0042597">
    <property type="term" value="C:periplasmic space"/>
    <property type="evidence" value="ECO:0007669"/>
    <property type="project" value="UniProtKB-SubCell"/>
</dbReference>
<evidence type="ECO:0000256" key="1">
    <source>
        <dbReference type="ARBA" id="ARBA00004418"/>
    </source>
</evidence>
<name>A0A5C8J459_9BACT</name>
<evidence type="ECO:0000313" key="6">
    <source>
        <dbReference type="Proteomes" id="UP000321926"/>
    </source>
</evidence>
<organism evidence="5 6">
    <name type="scientific">Pontibacter qinzhouensis</name>
    <dbReference type="NCBI Taxonomy" id="2603253"/>
    <lineage>
        <taxon>Bacteria</taxon>
        <taxon>Pseudomonadati</taxon>
        <taxon>Bacteroidota</taxon>
        <taxon>Cytophagia</taxon>
        <taxon>Cytophagales</taxon>
        <taxon>Hymenobacteraceae</taxon>
        <taxon>Pontibacter</taxon>
    </lineage>
</organism>
<evidence type="ECO:0000313" key="5">
    <source>
        <dbReference type="EMBL" id="TXK31108.1"/>
    </source>
</evidence>
<reference evidence="5 6" key="1">
    <citation type="submission" date="2019-08" db="EMBL/GenBank/DDBJ databases">
        <authorList>
            <person name="Shi S."/>
        </authorList>
    </citation>
    <scope>NUCLEOTIDE SEQUENCE [LARGE SCALE GENOMIC DNA]</scope>
    <source>
        <strain evidence="5 6">GY10130</strain>
    </source>
</reference>
<dbReference type="Gene3D" id="3.40.190.10">
    <property type="entry name" value="Periplasmic binding protein-like II"/>
    <property type="match status" value="2"/>
</dbReference>
<comment type="subcellular location">
    <subcellularLocation>
        <location evidence="1">Periplasm</location>
    </subcellularLocation>
</comment>
<keyword evidence="4" id="KW-0732">Signal</keyword>
<dbReference type="InterPro" id="IPR050490">
    <property type="entry name" value="Bact_solute-bd_prot1"/>
</dbReference>
<dbReference type="PANTHER" id="PTHR43649:SF34">
    <property type="entry name" value="ABC TRANSPORTER PERIPLASMIC-BINDING PROTEIN YCJN-RELATED"/>
    <property type="match status" value="1"/>
</dbReference>
<proteinExistence type="inferred from homology"/>
<comment type="similarity">
    <text evidence="2">Belongs to the bacterial solute-binding protein 1 family.</text>
</comment>